<feature type="compositionally biased region" description="Acidic residues" evidence="1">
    <location>
        <begin position="1"/>
        <end position="25"/>
    </location>
</feature>
<gene>
    <name evidence="2" type="ORF">E2C01_031757</name>
</gene>
<evidence type="ECO:0000313" key="3">
    <source>
        <dbReference type="Proteomes" id="UP000324222"/>
    </source>
</evidence>
<dbReference type="Proteomes" id="UP000324222">
    <property type="component" value="Unassembled WGS sequence"/>
</dbReference>
<name>A0A5B7ETM4_PORTR</name>
<accession>A0A5B7ETM4</accession>
<protein>
    <submittedName>
        <fullName evidence="2">Uncharacterized protein</fullName>
    </submittedName>
</protein>
<evidence type="ECO:0000313" key="2">
    <source>
        <dbReference type="EMBL" id="MPC38250.1"/>
    </source>
</evidence>
<proteinExistence type="predicted"/>
<feature type="compositionally biased region" description="Basic and acidic residues" evidence="1">
    <location>
        <begin position="74"/>
        <end position="84"/>
    </location>
</feature>
<dbReference type="EMBL" id="VSRR010004021">
    <property type="protein sequence ID" value="MPC38250.1"/>
    <property type="molecule type" value="Genomic_DNA"/>
</dbReference>
<keyword evidence="3" id="KW-1185">Reference proteome</keyword>
<feature type="region of interest" description="Disordered" evidence="1">
    <location>
        <begin position="1"/>
        <end position="32"/>
    </location>
</feature>
<sequence>MTGFEEEQEEEKNEEEEEDEEEEVEECRNGVGYDELSPIRGFILRNGRIQGKFEEDLLNGGRRRQEGGVGGSGGERRSGEEERGRKLRGVWRAERGGQVDGEGVAEQGARSVVILRPRGGGAAGEGLCRGGRDASRGSCIYNYKSVRSQFPAQTFLANEKIRLGENANQRKRV</sequence>
<evidence type="ECO:0000256" key="1">
    <source>
        <dbReference type="SAM" id="MobiDB-lite"/>
    </source>
</evidence>
<feature type="region of interest" description="Disordered" evidence="1">
    <location>
        <begin position="55"/>
        <end position="89"/>
    </location>
</feature>
<organism evidence="2 3">
    <name type="scientific">Portunus trituberculatus</name>
    <name type="common">Swimming crab</name>
    <name type="synonym">Neptunus trituberculatus</name>
    <dbReference type="NCBI Taxonomy" id="210409"/>
    <lineage>
        <taxon>Eukaryota</taxon>
        <taxon>Metazoa</taxon>
        <taxon>Ecdysozoa</taxon>
        <taxon>Arthropoda</taxon>
        <taxon>Crustacea</taxon>
        <taxon>Multicrustacea</taxon>
        <taxon>Malacostraca</taxon>
        <taxon>Eumalacostraca</taxon>
        <taxon>Eucarida</taxon>
        <taxon>Decapoda</taxon>
        <taxon>Pleocyemata</taxon>
        <taxon>Brachyura</taxon>
        <taxon>Eubrachyura</taxon>
        <taxon>Portunoidea</taxon>
        <taxon>Portunidae</taxon>
        <taxon>Portuninae</taxon>
        <taxon>Portunus</taxon>
    </lineage>
</organism>
<dbReference type="AlphaFoldDB" id="A0A5B7ETM4"/>
<comment type="caution">
    <text evidence="2">The sequence shown here is derived from an EMBL/GenBank/DDBJ whole genome shotgun (WGS) entry which is preliminary data.</text>
</comment>
<reference evidence="2 3" key="1">
    <citation type="submission" date="2019-05" db="EMBL/GenBank/DDBJ databases">
        <title>Another draft genome of Portunus trituberculatus and its Hox gene families provides insights of decapod evolution.</title>
        <authorList>
            <person name="Jeong J.-H."/>
            <person name="Song I."/>
            <person name="Kim S."/>
            <person name="Choi T."/>
            <person name="Kim D."/>
            <person name="Ryu S."/>
            <person name="Kim W."/>
        </authorList>
    </citation>
    <scope>NUCLEOTIDE SEQUENCE [LARGE SCALE GENOMIC DNA]</scope>
    <source>
        <tissue evidence="2">Muscle</tissue>
    </source>
</reference>